<proteinExistence type="predicted"/>
<feature type="region of interest" description="Disordered" evidence="1">
    <location>
        <begin position="337"/>
        <end position="376"/>
    </location>
</feature>
<feature type="compositionally biased region" description="Basic and acidic residues" evidence="1">
    <location>
        <begin position="351"/>
        <end position="367"/>
    </location>
</feature>
<comment type="caution">
    <text evidence="2">The sequence shown here is derived from an EMBL/GenBank/DDBJ whole genome shotgun (WGS) entry which is preliminary data.</text>
</comment>
<feature type="region of interest" description="Disordered" evidence="1">
    <location>
        <begin position="217"/>
        <end position="321"/>
    </location>
</feature>
<sequence>MPRTPCACSTDCCGRSTASWRLLLGSWPRRQAPEGPARRGERGACSRTTPLLLPTERDPRRFLAVVVGVWGVWDVRMAPKLSRTPRSLRARQNQDPGGTRKDKKLLVPGLKEHSNLYVKGGLQKTTDMEKDVRNSVPTMFTSMMRTKQRSTEKAARDSQLSVPGVDDGQVPVAHISLEVLTPICDAGGGEHLAERLPAQVQEIVGRWWSPPLADCEKLSEQEPKESNQGPQESNPEKCEVQPCALSSKSYSQEAEGMAKRSTTHETIPPASAQRGKEAKPANIDQGPFDTAESIFSLSDQSRDSDLDEEIPLTDSDIESSSAASIWVSNYSTCRRKSVEQTDVRSSSGAKLRRDPLKPREEDGERQWDYTATQQAF</sequence>
<keyword evidence="3" id="KW-1185">Reference proteome</keyword>
<dbReference type="Proteomes" id="UP001066276">
    <property type="component" value="Chromosome 2_1"/>
</dbReference>
<feature type="region of interest" description="Disordered" evidence="1">
    <location>
        <begin position="144"/>
        <end position="165"/>
    </location>
</feature>
<feature type="region of interest" description="Disordered" evidence="1">
    <location>
        <begin position="84"/>
        <end position="104"/>
    </location>
</feature>
<gene>
    <name evidence="2" type="ORF">NDU88_003784</name>
</gene>
<evidence type="ECO:0000313" key="2">
    <source>
        <dbReference type="EMBL" id="KAJ1199953.1"/>
    </source>
</evidence>
<accession>A0AAV7VE97</accession>
<name>A0AAV7VE97_PLEWA</name>
<dbReference type="EMBL" id="JANPWB010000003">
    <property type="protein sequence ID" value="KAJ1199953.1"/>
    <property type="molecule type" value="Genomic_DNA"/>
</dbReference>
<reference evidence="2" key="1">
    <citation type="journal article" date="2022" name="bioRxiv">
        <title>Sequencing and chromosome-scale assembly of the giantPleurodeles waltlgenome.</title>
        <authorList>
            <person name="Brown T."/>
            <person name="Elewa A."/>
            <person name="Iarovenko S."/>
            <person name="Subramanian E."/>
            <person name="Araus A.J."/>
            <person name="Petzold A."/>
            <person name="Susuki M."/>
            <person name="Suzuki K.-i.T."/>
            <person name="Hayashi T."/>
            <person name="Toyoda A."/>
            <person name="Oliveira C."/>
            <person name="Osipova E."/>
            <person name="Leigh N.D."/>
            <person name="Simon A."/>
            <person name="Yun M.H."/>
        </authorList>
    </citation>
    <scope>NUCLEOTIDE SEQUENCE</scope>
    <source>
        <strain evidence="2">20211129_DDA</strain>
        <tissue evidence="2">Liver</tissue>
    </source>
</reference>
<evidence type="ECO:0000313" key="3">
    <source>
        <dbReference type="Proteomes" id="UP001066276"/>
    </source>
</evidence>
<organism evidence="2 3">
    <name type="scientific">Pleurodeles waltl</name>
    <name type="common">Iberian ribbed newt</name>
    <dbReference type="NCBI Taxonomy" id="8319"/>
    <lineage>
        <taxon>Eukaryota</taxon>
        <taxon>Metazoa</taxon>
        <taxon>Chordata</taxon>
        <taxon>Craniata</taxon>
        <taxon>Vertebrata</taxon>
        <taxon>Euteleostomi</taxon>
        <taxon>Amphibia</taxon>
        <taxon>Batrachia</taxon>
        <taxon>Caudata</taxon>
        <taxon>Salamandroidea</taxon>
        <taxon>Salamandridae</taxon>
        <taxon>Pleurodelinae</taxon>
        <taxon>Pleurodeles</taxon>
    </lineage>
</organism>
<protein>
    <submittedName>
        <fullName evidence="2">Uncharacterized protein</fullName>
    </submittedName>
</protein>
<feature type="compositionally biased region" description="Acidic residues" evidence="1">
    <location>
        <begin position="305"/>
        <end position="317"/>
    </location>
</feature>
<evidence type="ECO:0000256" key="1">
    <source>
        <dbReference type="SAM" id="MobiDB-lite"/>
    </source>
</evidence>
<dbReference type="AlphaFoldDB" id="A0AAV7VE97"/>